<name>A0AAN6MZ65_9PEZI</name>
<dbReference type="InterPro" id="IPR036291">
    <property type="entry name" value="NAD(P)-bd_dom_sf"/>
</dbReference>
<keyword evidence="3" id="KW-1185">Reference proteome</keyword>
<dbReference type="PRINTS" id="PR00081">
    <property type="entry name" value="GDHRDH"/>
</dbReference>
<dbReference type="PANTHER" id="PTHR43157:SF35">
    <property type="entry name" value="DEHYDROGENASE_REDUCTASE FAMILY PROTEIN, PUTATIVE-RELATED"/>
    <property type="match status" value="1"/>
</dbReference>
<dbReference type="AlphaFoldDB" id="A0AAN6MZ65"/>
<protein>
    <recommendedName>
        <fullName evidence="4">Short-chain dehydrogenase/reductase family protein</fullName>
    </recommendedName>
</protein>
<dbReference type="Pfam" id="PF00106">
    <property type="entry name" value="adh_short"/>
    <property type="match status" value="1"/>
</dbReference>
<dbReference type="EMBL" id="MU853924">
    <property type="protein sequence ID" value="KAK3935414.1"/>
    <property type="molecule type" value="Genomic_DNA"/>
</dbReference>
<dbReference type="Proteomes" id="UP001303473">
    <property type="component" value="Unassembled WGS sequence"/>
</dbReference>
<dbReference type="Gene3D" id="3.40.50.720">
    <property type="entry name" value="NAD(P)-binding Rossmann-like Domain"/>
    <property type="match status" value="1"/>
</dbReference>
<reference evidence="3" key="1">
    <citation type="journal article" date="2023" name="Mol. Phylogenet. Evol.">
        <title>Genome-scale phylogeny and comparative genomics of the fungal order Sordariales.</title>
        <authorList>
            <person name="Hensen N."/>
            <person name="Bonometti L."/>
            <person name="Westerberg I."/>
            <person name="Brannstrom I.O."/>
            <person name="Guillou S."/>
            <person name="Cros-Aarteil S."/>
            <person name="Calhoun S."/>
            <person name="Haridas S."/>
            <person name="Kuo A."/>
            <person name="Mondo S."/>
            <person name="Pangilinan J."/>
            <person name="Riley R."/>
            <person name="LaButti K."/>
            <person name="Andreopoulos B."/>
            <person name="Lipzen A."/>
            <person name="Chen C."/>
            <person name="Yan M."/>
            <person name="Daum C."/>
            <person name="Ng V."/>
            <person name="Clum A."/>
            <person name="Steindorff A."/>
            <person name="Ohm R.A."/>
            <person name="Martin F."/>
            <person name="Silar P."/>
            <person name="Natvig D.O."/>
            <person name="Lalanne C."/>
            <person name="Gautier V."/>
            <person name="Ament-Velasquez S.L."/>
            <person name="Kruys A."/>
            <person name="Hutchinson M.I."/>
            <person name="Powell A.J."/>
            <person name="Barry K."/>
            <person name="Miller A.N."/>
            <person name="Grigoriev I.V."/>
            <person name="Debuchy R."/>
            <person name="Gladieux P."/>
            <person name="Hiltunen Thoren M."/>
            <person name="Johannesson H."/>
        </authorList>
    </citation>
    <scope>NUCLEOTIDE SEQUENCE [LARGE SCALE GENOMIC DNA]</scope>
    <source>
        <strain evidence="3">CBS 340.73</strain>
    </source>
</reference>
<evidence type="ECO:0000313" key="3">
    <source>
        <dbReference type="Proteomes" id="UP001303473"/>
    </source>
</evidence>
<dbReference type="GO" id="GO:0016491">
    <property type="term" value="F:oxidoreductase activity"/>
    <property type="evidence" value="ECO:0007669"/>
    <property type="project" value="UniProtKB-KW"/>
</dbReference>
<dbReference type="InterPro" id="IPR002347">
    <property type="entry name" value="SDR_fam"/>
</dbReference>
<gene>
    <name evidence="2" type="ORF">QBC46DRAFT_298100</name>
</gene>
<evidence type="ECO:0000256" key="1">
    <source>
        <dbReference type="ARBA" id="ARBA00023002"/>
    </source>
</evidence>
<dbReference type="PANTHER" id="PTHR43157">
    <property type="entry name" value="PHOSPHATIDYLINOSITOL-GLYCAN BIOSYNTHESIS CLASS F PROTEIN-RELATED"/>
    <property type="match status" value="1"/>
</dbReference>
<evidence type="ECO:0000313" key="2">
    <source>
        <dbReference type="EMBL" id="KAK3935414.1"/>
    </source>
</evidence>
<evidence type="ECO:0008006" key="4">
    <source>
        <dbReference type="Google" id="ProtNLM"/>
    </source>
</evidence>
<accession>A0AAN6MZ65</accession>
<organism evidence="2 3">
    <name type="scientific">Diplogelasinospora grovesii</name>
    <dbReference type="NCBI Taxonomy" id="303347"/>
    <lineage>
        <taxon>Eukaryota</taxon>
        <taxon>Fungi</taxon>
        <taxon>Dikarya</taxon>
        <taxon>Ascomycota</taxon>
        <taxon>Pezizomycotina</taxon>
        <taxon>Sordariomycetes</taxon>
        <taxon>Sordariomycetidae</taxon>
        <taxon>Sordariales</taxon>
        <taxon>Diplogelasinosporaceae</taxon>
        <taxon>Diplogelasinospora</taxon>
    </lineage>
</organism>
<sequence length="349" mass="37913">MASSSLQPLKDSNLKIFIKTQFRTKPRPPPLEPTSLAGKTALVTGSNVGLGLESSRQLLSYGLSRLIIGVRSLPKGEAAAAGLRKQFPNAQVDVWELNMSSYQSIQAFISRCEAELPNGLDMAILSAAVANPAWKTTSPKDGKVHEEMFQVNYLSTALLAILLLPVLRAREGKGPGRLTIVTSNLAITSQFTNRNANPFIPSFDEPPKNGWGAQEGMDRYSTTKTLTLMLTQKLGELVSPDQVVVNTVDPGTVAGTAMSNRFPAWVKVVHSVIQLAARTVEEGAWTYLDAVAVKGKESHGGLCMNWDIYPFHPFMYTDEGKATTERLWEETIAELAEVAPVGQILAGMK</sequence>
<comment type="caution">
    <text evidence="2">The sequence shown here is derived from an EMBL/GenBank/DDBJ whole genome shotgun (WGS) entry which is preliminary data.</text>
</comment>
<dbReference type="SUPFAM" id="SSF51735">
    <property type="entry name" value="NAD(P)-binding Rossmann-fold domains"/>
    <property type="match status" value="1"/>
</dbReference>
<keyword evidence="1" id="KW-0560">Oxidoreductase</keyword>
<proteinExistence type="predicted"/>